<reference evidence="2" key="1">
    <citation type="submission" date="2019-05" db="EMBL/GenBank/DDBJ databases">
        <title>Annotation for the trematode Fasciolopsis buski.</title>
        <authorList>
            <person name="Choi Y.-J."/>
        </authorList>
    </citation>
    <scope>NUCLEOTIDE SEQUENCE</scope>
    <source>
        <strain evidence="2">HT</strain>
        <tissue evidence="2">Whole worm</tissue>
    </source>
</reference>
<keyword evidence="1" id="KW-0732">Signal</keyword>
<accession>A0A8E0VJU2</accession>
<dbReference type="EMBL" id="LUCM01002277">
    <property type="protein sequence ID" value="KAA0197602.1"/>
    <property type="molecule type" value="Genomic_DNA"/>
</dbReference>
<feature type="chain" id="PRO_5034044265" description="Apple domain-containing protein" evidence="1">
    <location>
        <begin position="23"/>
        <end position="263"/>
    </location>
</feature>
<dbReference type="OrthoDB" id="6272748at2759"/>
<evidence type="ECO:0000313" key="2">
    <source>
        <dbReference type="EMBL" id="KAA0197602.1"/>
    </source>
</evidence>
<comment type="caution">
    <text evidence="2">The sequence shown here is derived from an EMBL/GenBank/DDBJ whole genome shotgun (WGS) entry which is preliminary data.</text>
</comment>
<evidence type="ECO:0000313" key="3">
    <source>
        <dbReference type="Proteomes" id="UP000728185"/>
    </source>
</evidence>
<sequence>MSCLRVCLHILFVLELFVCGFATDCQQFHRNSYEAKAHKFCESHEHCFQLGKRDGDLGFMVGQCMHKIVREHLGTHWINVNALMQQKGDMNASYWAFGELGAVGQPLISKWGYTWDNRARSQVHDRALVLTANGQFLRTQTKNKRFTFVCHMKKIRKSRGVINREKFWFKQGSSEKAWIAPNDNTQGCFSSHDDMTTMQCALSCHKDLRCRSFYMHPESRLCIHTQYIDSLLRESDWIENPTGWLRFERPELRYSTEIKPPFD</sequence>
<organism evidence="2 3">
    <name type="scientific">Fasciolopsis buskii</name>
    <dbReference type="NCBI Taxonomy" id="27845"/>
    <lineage>
        <taxon>Eukaryota</taxon>
        <taxon>Metazoa</taxon>
        <taxon>Spiralia</taxon>
        <taxon>Lophotrochozoa</taxon>
        <taxon>Platyhelminthes</taxon>
        <taxon>Trematoda</taxon>
        <taxon>Digenea</taxon>
        <taxon>Plagiorchiida</taxon>
        <taxon>Echinostomata</taxon>
        <taxon>Echinostomatoidea</taxon>
        <taxon>Fasciolidae</taxon>
        <taxon>Fasciolopsis</taxon>
    </lineage>
</organism>
<evidence type="ECO:0008006" key="4">
    <source>
        <dbReference type="Google" id="ProtNLM"/>
    </source>
</evidence>
<keyword evidence="3" id="KW-1185">Reference proteome</keyword>
<protein>
    <recommendedName>
        <fullName evidence="4">Apple domain-containing protein</fullName>
    </recommendedName>
</protein>
<feature type="signal peptide" evidence="1">
    <location>
        <begin position="1"/>
        <end position="22"/>
    </location>
</feature>
<name>A0A8E0VJU2_9TREM</name>
<proteinExistence type="predicted"/>
<dbReference type="Proteomes" id="UP000728185">
    <property type="component" value="Unassembled WGS sequence"/>
</dbReference>
<dbReference type="AlphaFoldDB" id="A0A8E0VJU2"/>
<evidence type="ECO:0000256" key="1">
    <source>
        <dbReference type="SAM" id="SignalP"/>
    </source>
</evidence>
<gene>
    <name evidence="2" type="ORF">FBUS_02102</name>
</gene>